<sequence length="105" mass="12118">RHRTTLPTDPFLSAITKNESYRSRCFFHLDSDLERWLPHRKSINDGTPCSSRPSLYWSLASAITRLLSQPLRGAPKSLAIRFSLISFSNWISVLDRWCIQSLLIV</sequence>
<protein>
    <submittedName>
        <fullName evidence="1">Uncharacterized protein</fullName>
    </submittedName>
</protein>
<gene>
    <name evidence="1" type="ORF">B296_00053347</name>
</gene>
<feature type="non-terminal residue" evidence="1">
    <location>
        <position position="1"/>
    </location>
</feature>
<accession>A0A426X858</accession>
<evidence type="ECO:0000313" key="1">
    <source>
        <dbReference type="EMBL" id="RRT35638.1"/>
    </source>
</evidence>
<comment type="caution">
    <text evidence="1">The sequence shown here is derived from an EMBL/GenBank/DDBJ whole genome shotgun (WGS) entry which is preliminary data.</text>
</comment>
<reference evidence="1 2" key="1">
    <citation type="journal article" date="2014" name="Agronomy (Basel)">
        <title>A Draft Genome Sequence for Ensete ventricosum, the Drought-Tolerant Tree Against Hunger.</title>
        <authorList>
            <person name="Harrison J."/>
            <person name="Moore K.A."/>
            <person name="Paszkiewicz K."/>
            <person name="Jones T."/>
            <person name="Grant M."/>
            <person name="Ambacheew D."/>
            <person name="Muzemil S."/>
            <person name="Studholme D.J."/>
        </authorList>
    </citation>
    <scope>NUCLEOTIDE SEQUENCE [LARGE SCALE GENOMIC DNA]</scope>
</reference>
<organism evidence="1 2">
    <name type="scientific">Ensete ventricosum</name>
    <name type="common">Abyssinian banana</name>
    <name type="synonym">Musa ensete</name>
    <dbReference type="NCBI Taxonomy" id="4639"/>
    <lineage>
        <taxon>Eukaryota</taxon>
        <taxon>Viridiplantae</taxon>
        <taxon>Streptophyta</taxon>
        <taxon>Embryophyta</taxon>
        <taxon>Tracheophyta</taxon>
        <taxon>Spermatophyta</taxon>
        <taxon>Magnoliopsida</taxon>
        <taxon>Liliopsida</taxon>
        <taxon>Zingiberales</taxon>
        <taxon>Musaceae</taxon>
        <taxon>Ensete</taxon>
    </lineage>
</organism>
<dbReference type="Proteomes" id="UP000287651">
    <property type="component" value="Unassembled WGS sequence"/>
</dbReference>
<dbReference type="EMBL" id="AMZH03024732">
    <property type="protein sequence ID" value="RRT35638.1"/>
    <property type="molecule type" value="Genomic_DNA"/>
</dbReference>
<name>A0A426X858_ENSVE</name>
<evidence type="ECO:0000313" key="2">
    <source>
        <dbReference type="Proteomes" id="UP000287651"/>
    </source>
</evidence>
<dbReference type="AlphaFoldDB" id="A0A426X858"/>
<proteinExistence type="predicted"/>